<sequence>MTRLVPAWDGREAATAVAASRRLPTPPPNAPDLAECDVVVANHSGGKDSLAMLDVVAHAADAAGVLNRVVVQHNDLGRVEWPGAREIAQQHAEHYGLRFEVRSRRGPDLLDDIRRRGKFPDAARRWCSSDHKRGPGRTLLTELARELALDRPARIVQCYGFRAQESRGRAAKEPFAYDQAASTQTTRHVWTWLPVLGWTVDQVWDRIRARGLPYHPAYDEGMSRLSCSFCVLASRQDLLTACRLRPDLAREYAAVEAEIGHRFRQDLSMAQILDEAGV</sequence>
<dbReference type="SUPFAM" id="SSF52402">
    <property type="entry name" value="Adenine nucleotide alpha hydrolases-like"/>
    <property type="match status" value="1"/>
</dbReference>
<dbReference type="Gene3D" id="3.40.50.620">
    <property type="entry name" value="HUPs"/>
    <property type="match status" value="1"/>
</dbReference>
<dbReference type="Proteomes" id="UP000661193">
    <property type="component" value="Unassembled WGS sequence"/>
</dbReference>
<dbReference type="Pfam" id="PF01507">
    <property type="entry name" value="PAPS_reduct"/>
    <property type="match status" value="1"/>
</dbReference>
<dbReference type="InterPro" id="IPR014729">
    <property type="entry name" value="Rossmann-like_a/b/a_fold"/>
</dbReference>
<dbReference type="PANTHER" id="PTHR43196">
    <property type="entry name" value="SULFATE ADENYLYLTRANSFERASE SUBUNIT 2"/>
    <property type="match status" value="1"/>
</dbReference>
<protein>
    <submittedName>
        <fullName evidence="2">Phosphoadenosine phosphosulfate reductase family protein</fullName>
    </submittedName>
</protein>
<dbReference type="InterPro" id="IPR002500">
    <property type="entry name" value="PAPS_reduct_dom"/>
</dbReference>
<proteinExistence type="predicted"/>
<evidence type="ECO:0000259" key="1">
    <source>
        <dbReference type="Pfam" id="PF01507"/>
    </source>
</evidence>
<gene>
    <name evidence="2" type="ORF">JMF97_04090</name>
</gene>
<evidence type="ECO:0000313" key="3">
    <source>
        <dbReference type="Proteomes" id="UP000661193"/>
    </source>
</evidence>
<dbReference type="PANTHER" id="PTHR43196:SF2">
    <property type="entry name" value="PHOSPHOADENOSINE PHOSPHOSULFATE REDUCTASE"/>
    <property type="match status" value="1"/>
</dbReference>
<evidence type="ECO:0000313" key="2">
    <source>
        <dbReference type="EMBL" id="MBL6275340.1"/>
    </source>
</evidence>
<feature type="domain" description="Phosphoadenosine phosphosulphate reductase" evidence="1">
    <location>
        <begin position="40"/>
        <end position="230"/>
    </location>
</feature>
<dbReference type="RefSeq" id="WP_203220331.1">
    <property type="nucleotide sequence ID" value="NZ_JAETXL010000002.1"/>
</dbReference>
<reference evidence="2 3" key="1">
    <citation type="submission" date="2021-01" db="EMBL/GenBank/DDBJ databases">
        <title>Genome sequencing of Micromonospora fiedleri MG-37.</title>
        <authorList>
            <person name="Moreland P.E.J."/>
            <person name="Stach J.E.M."/>
        </authorList>
    </citation>
    <scope>NUCLEOTIDE SEQUENCE [LARGE SCALE GENOMIC DNA]</scope>
    <source>
        <strain evidence="2 3">MG-37</strain>
    </source>
</reference>
<organism evidence="2 3">
    <name type="scientific">Micromonospora fiedleri</name>
    <dbReference type="NCBI Taxonomy" id="1157498"/>
    <lineage>
        <taxon>Bacteria</taxon>
        <taxon>Bacillati</taxon>
        <taxon>Actinomycetota</taxon>
        <taxon>Actinomycetes</taxon>
        <taxon>Micromonosporales</taxon>
        <taxon>Micromonosporaceae</taxon>
        <taxon>Micromonospora</taxon>
    </lineage>
</organism>
<name>A0ABS1UG94_9ACTN</name>
<dbReference type="InterPro" id="IPR050128">
    <property type="entry name" value="Sulfate_adenylyltrnsfr_sub2"/>
</dbReference>
<comment type="caution">
    <text evidence="2">The sequence shown here is derived from an EMBL/GenBank/DDBJ whole genome shotgun (WGS) entry which is preliminary data.</text>
</comment>
<dbReference type="EMBL" id="JAETXL010000002">
    <property type="protein sequence ID" value="MBL6275340.1"/>
    <property type="molecule type" value="Genomic_DNA"/>
</dbReference>
<keyword evidence="3" id="KW-1185">Reference proteome</keyword>
<accession>A0ABS1UG94</accession>